<accession>A0ABS1V1J5</accession>
<dbReference type="Gene3D" id="3.40.50.720">
    <property type="entry name" value="NAD(P)-binding Rossmann-like Domain"/>
    <property type="match status" value="1"/>
</dbReference>
<comment type="caution">
    <text evidence="2">The sequence shown here is derived from an EMBL/GenBank/DDBJ whole genome shotgun (WGS) entry which is preliminary data.</text>
</comment>
<proteinExistence type="predicted"/>
<dbReference type="InterPro" id="IPR016040">
    <property type="entry name" value="NAD(P)-bd_dom"/>
</dbReference>
<dbReference type="SUPFAM" id="SSF51735">
    <property type="entry name" value="NAD(P)-binding Rossmann-fold domains"/>
    <property type="match status" value="1"/>
</dbReference>
<dbReference type="InterPro" id="IPR036291">
    <property type="entry name" value="NAD(P)-bd_dom_sf"/>
</dbReference>
<protein>
    <submittedName>
        <fullName evidence="2">CDP-glucose 4,6-dehydratase</fullName>
        <ecNumber evidence="2">4.2.1.45</ecNumber>
    </submittedName>
</protein>
<evidence type="ECO:0000313" key="2">
    <source>
        <dbReference type="EMBL" id="MBL6455574.1"/>
    </source>
</evidence>
<keyword evidence="2" id="KW-0456">Lyase</keyword>
<dbReference type="GO" id="GO:0047733">
    <property type="term" value="F:CDP-glucose 4,6-dehydratase activity"/>
    <property type="evidence" value="ECO:0007669"/>
    <property type="project" value="UniProtKB-EC"/>
</dbReference>
<keyword evidence="3" id="KW-1185">Reference proteome</keyword>
<dbReference type="EC" id="4.2.1.45" evidence="2"/>
<dbReference type="Proteomes" id="UP000606490">
    <property type="component" value="Unassembled WGS sequence"/>
</dbReference>
<evidence type="ECO:0000313" key="3">
    <source>
        <dbReference type="Proteomes" id="UP000606490"/>
    </source>
</evidence>
<dbReference type="Pfam" id="PF16363">
    <property type="entry name" value="GDP_Man_Dehyd"/>
    <property type="match status" value="1"/>
</dbReference>
<evidence type="ECO:0000259" key="1">
    <source>
        <dbReference type="Pfam" id="PF16363"/>
    </source>
</evidence>
<dbReference type="Gene3D" id="3.90.25.10">
    <property type="entry name" value="UDP-galactose 4-epimerase, domain 1"/>
    <property type="match status" value="1"/>
</dbReference>
<dbReference type="InterPro" id="IPR013445">
    <property type="entry name" value="CDP_4_6_deHydtase"/>
</dbReference>
<sequence>MVNPEFWAGRRVLLTGHTGFKGAWLALWLARLGARVHGLALPPETQPNLFAEALGPTDIESHIADLRDPAAVARVVEAAAPEVVLHLAAQPLVRRSHAEPVETFATNVMGTAHLLQALRPLTGLRAVVIVTSDKAYLNREWVWPYREEEALGGKDPYSASKACTEILAGAWRQSFFGGGVVATARAGNVIGGGDWAADRLLPDLVRAIRAGRPLELRNPDATRPWQHVLEPLAGYLMLAERLAAGGCAEAWNFGPEEAEALPVSAVAAEAAAAWGGGVKIRLAAERGPAEAMQLRVDSSKARARLGWRPRLPTAEAIAWTMRWYARHAAGEPARALALEQIDAYAEKARA</sequence>
<feature type="domain" description="NAD(P)-binding" evidence="1">
    <location>
        <begin position="13"/>
        <end position="317"/>
    </location>
</feature>
<organism evidence="2 3">
    <name type="scientific">Belnapia mucosa</name>
    <dbReference type="NCBI Taxonomy" id="2804532"/>
    <lineage>
        <taxon>Bacteria</taxon>
        <taxon>Pseudomonadati</taxon>
        <taxon>Pseudomonadota</taxon>
        <taxon>Alphaproteobacteria</taxon>
        <taxon>Acetobacterales</taxon>
        <taxon>Roseomonadaceae</taxon>
        <taxon>Belnapia</taxon>
    </lineage>
</organism>
<name>A0ABS1V1J5_9PROT</name>
<gene>
    <name evidence="2" type="primary">rfbG</name>
    <name evidence="2" type="ORF">JMJ55_09590</name>
</gene>
<dbReference type="PANTHER" id="PTHR43000">
    <property type="entry name" value="DTDP-D-GLUCOSE 4,6-DEHYDRATASE-RELATED"/>
    <property type="match status" value="1"/>
</dbReference>
<dbReference type="EMBL" id="JAEUXJ010000003">
    <property type="protein sequence ID" value="MBL6455574.1"/>
    <property type="molecule type" value="Genomic_DNA"/>
</dbReference>
<dbReference type="NCBIfam" id="TIGR02622">
    <property type="entry name" value="CDP_4_6_dhtase"/>
    <property type="match status" value="1"/>
</dbReference>
<reference evidence="2 3" key="1">
    <citation type="submission" date="2021-01" db="EMBL/GenBank/DDBJ databases">
        <title>Belnapia mucosa sp. nov. and Belnapia arida sp. nov., isolated from the Tabernas Desert (Almeria, Spain).</title>
        <authorList>
            <person name="Molina-Menor E."/>
            <person name="Vidal-Verdu A."/>
            <person name="Calonge A."/>
            <person name="Satari L."/>
            <person name="Pereto Magraner J."/>
            <person name="Porcar Miralles M."/>
        </authorList>
    </citation>
    <scope>NUCLEOTIDE SEQUENCE [LARGE SCALE GENOMIC DNA]</scope>
    <source>
        <strain evidence="2 3">T6</strain>
    </source>
</reference>